<dbReference type="Proteomes" id="UP000176850">
    <property type="component" value="Unassembled WGS sequence"/>
</dbReference>
<name>A0A1F7GKU3_9BACT</name>
<evidence type="ECO:0000313" key="1">
    <source>
        <dbReference type="EMBL" id="OGK19558.1"/>
    </source>
</evidence>
<dbReference type="AlphaFoldDB" id="A0A1F7GKU3"/>
<accession>A0A1F7GKU3</accession>
<proteinExistence type="predicted"/>
<gene>
    <name evidence="1" type="ORF">A2799_00275</name>
</gene>
<organism evidence="1 2">
    <name type="scientific">Candidatus Roizmanbacteria bacterium RIFCSPHIGHO2_01_FULL_39_24</name>
    <dbReference type="NCBI Taxonomy" id="1802032"/>
    <lineage>
        <taxon>Bacteria</taxon>
        <taxon>Candidatus Roizmaniibacteriota</taxon>
    </lineage>
</organism>
<sequence>MKKDFDRALADVGNINEVEIAVLTLLGNTRNHKGQTKVFCILEKSRRMWPHNRYLYDAAMGKVRRGYV</sequence>
<evidence type="ECO:0000313" key="2">
    <source>
        <dbReference type="Proteomes" id="UP000176850"/>
    </source>
</evidence>
<comment type="caution">
    <text evidence="1">The sequence shown here is derived from an EMBL/GenBank/DDBJ whole genome shotgun (WGS) entry which is preliminary data.</text>
</comment>
<protein>
    <submittedName>
        <fullName evidence="1">Uncharacterized protein</fullName>
    </submittedName>
</protein>
<reference evidence="1 2" key="1">
    <citation type="journal article" date="2016" name="Nat. Commun.">
        <title>Thousands of microbial genomes shed light on interconnected biogeochemical processes in an aquifer system.</title>
        <authorList>
            <person name="Anantharaman K."/>
            <person name="Brown C.T."/>
            <person name="Hug L.A."/>
            <person name="Sharon I."/>
            <person name="Castelle C.J."/>
            <person name="Probst A.J."/>
            <person name="Thomas B.C."/>
            <person name="Singh A."/>
            <person name="Wilkins M.J."/>
            <person name="Karaoz U."/>
            <person name="Brodie E.L."/>
            <person name="Williams K.H."/>
            <person name="Hubbard S.S."/>
            <person name="Banfield J.F."/>
        </authorList>
    </citation>
    <scope>NUCLEOTIDE SEQUENCE [LARGE SCALE GENOMIC DNA]</scope>
</reference>
<dbReference type="EMBL" id="MFZH01000009">
    <property type="protein sequence ID" value="OGK19558.1"/>
    <property type="molecule type" value="Genomic_DNA"/>
</dbReference>